<reference evidence="2 3" key="1">
    <citation type="submission" date="2009-02" db="EMBL/GenBank/DDBJ databases">
        <title>Vibrio splendidus str. LGP32 complete genome.</title>
        <authorList>
            <person name="Mazel D."/>
            <person name="Le Roux F."/>
        </authorList>
    </citation>
    <scope>NUCLEOTIDE SEQUENCE [LARGE SCALE GENOMIC DNA]</scope>
    <source>
        <strain evidence="2 3">LGP32</strain>
    </source>
</reference>
<dbReference type="PANTHER" id="PTHR33055">
    <property type="entry name" value="TRANSPOSASE FOR INSERTION SEQUENCE ELEMENT IS1111A"/>
    <property type="match status" value="1"/>
</dbReference>
<proteinExistence type="predicted"/>
<dbReference type="HOGENOM" id="CLU_036902_16_0_6"/>
<evidence type="ECO:0000313" key="3">
    <source>
        <dbReference type="Proteomes" id="UP000009100"/>
    </source>
</evidence>
<organism evidence="2 3">
    <name type="scientific">Vibrio atlanticus (strain LGP32)</name>
    <name type="common">Vibrio splendidus (strain Mel32)</name>
    <dbReference type="NCBI Taxonomy" id="575788"/>
    <lineage>
        <taxon>Bacteria</taxon>
        <taxon>Pseudomonadati</taxon>
        <taxon>Pseudomonadota</taxon>
        <taxon>Gammaproteobacteria</taxon>
        <taxon>Vibrionales</taxon>
        <taxon>Vibrionaceae</taxon>
        <taxon>Vibrio</taxon>
    </lineage>
</organism>
<sequence length="164" mass="18634">MQSNREMTPKQFSAYLCNLFPSLVVFEACASSNYWNQVATSLGHTSKLISFRLVKAVRQNQKTDKNDALAIIQASQLPEVTFVSGKTNSQQQAQLMLKLREQAAKQRTALKNQLIGLMREFNLPVSRSYQGFTQSIELILEDADNDLTDDFRHMLKVSLDLYLV</sequence>
<dbReference type="Proteomes" id="UP000009100">
    <property type="component" value="Chromosome 2"/>
</dbReference>
<dbReference type="GO" id="GO:0003677">
    <property type="term" value="F:DNA binding"/>
    <property type="evidence" value="ECO:0007669"/>
    <property type="project" value="InterPro"/>
</dbReference>
<gene>
    <name evidence="2" type="ordered locus">VS_II0666</name>
</gene>
<feature type="domain" description="Transposase IS110-like N-terminal" evidence="1">
    <location>
        <begin position="38"/>
        <end position="121"/>
    </location>
</feature>
<dbReference type="InterPro" id="IPR047650">
    <property type="entry name" value="Transpos_IS110"/>
</dbReference>
<dbReference type="KEGG" id="vsp:VS_II0666"/>
<dbReference type="STRING" id="575788.VS_II0666"/>
<dbReference type="InterPro" id="IPR002525">
    <property type="entry name" value="Transp_IS110-like_N"/>
</dbReference>
<name>B7VRR8_VIBA3</name>
<dbReference type="GO" id="GO:0004803">
    <property type="term" value="F:transposase activity"/>
    <property type="evidence" value="ECO:0007669"/>
    <property type="project" value="InterPro"/>
</dbReference>
<dbReference type="Pfam" id="PF01548">
    <property type="entry name" value="DEDD_Tnp_IS110"/>
    <property type="match status" value="1"/>
</dbReference>
<protein>
    <recommendedName>
        <fullName evidence="1">Transposase IS110-like N-terminal domain-containing protein</fullName>
    </recommendedName>
</protein>
<evidence type="ECO:0000259" key="1">
    <source>
        <dbReference type="Pfam" id="PF01548"/>
    </source>
</evidence>
<accession>B7VRR8</accession>
<dbReference type="EMBL" id="FM954973">
    <property type="protein sequence ID" value="CAV26315.1"/>
    <property type="molecule type" value="Genomic_DNA"/>
</dbReference>
<evidence type="ECO:0000313" key="2">
    <source>
        <dbReference type="EMBL" id="CAV26315.1"/>
    </source>
</evidence>
<dbReference type="GO" id="GO:0006313">
    <property type="term" value="P:DNA transposition"/>
    <property type="evidence" value="ECO:0007669"/>
    <property type="project" value="InterPro"/>
</dbReference>
<dbReference type="eggNOG" id="COG3547">
    <property type="taxonomic scope" value="Bacteria"/>
</dbReference>
<dbReference type="PANTHER" id="PTHR33055:SF3">
    <property type="entry name" value="PUTATIVE TRANSPOSASE FOR IS117-RELATED"/>
    <property type="match status" value="1"/>
</dbReference>
<dbReference type="AlphaFoldDB" id="B7VRR8"/>